<protein>
    <submittedName>
        <fullName evidence="2">Uncharacterized protein</fullName>
    </submittedName>
</protein>
<dbReference type="GeneID" id="4357581"/>
<accession>Q4GY68</accession>
<sequence>MHVRTFLYLLANAFACMSVFLCARARFPHKFILPFRCCIFMGKTAQLRAGNVIIS</sequence>
<feature type="transmembrane region" description="Helical" evidence="1">
    <location>
        <begin position="6"/>
        <end position="23"/>
    </location>
</feature>
<evidence type="ECO:0000313" key="3">
    <source>
        <dbReference type="Proteomes" id="UP000008524"/>
    </source>
</evidence>
<keyword evidence="1" id="KW-0472">Membrane</keyword>
<gene>
    <name evidence="2" type="ORF">TB927.1.5130</name>
</gene>
<dbReference type="EMBL" id="AL929603">
    <property type="protein sequence ID" value="CAJ16719.1"/>
    <property type="molecule type" value="Genomic_DNA"/>
</dbReference>
<reference evidence="2 3" key="1">
    <citation type="journal article" date="2003" name="Nucleic Acids Res.">
        <title>The DNA sequence of chromosome I of an African trypanosome: gene content, chromosome organisation, recombination and polymorphism.</title>
        <authorList>
            <person name="Hall N."/>
            <person name="Berriman M."/>
            <person name="Lennard N.J."/>
            <person name="Harris B.R."/>
            <person name="Hertz-Fowler C."/>
            <person name="Bart-Delabesse E.N."/>
            <person name="Gerrare C.S."/>
            <person name="Atkin R.J."/>
            <person name="Barron A.J."/>
            <person name="Bowman S."/>
            <person name="Bray-Allen S.P."/>
            <person name="Bringaud F."/>
            <person name="Clark L.N."/>
            <person name="Corton C.H."/>
            <person name="Cronin A."/>
            <person name="Davies R."/>
            <person name="Doggett J."/>
            <person name="Fraser A."/>
            <person name="Gruter E."/>
            <person name="Hall S."/>
            <person name="Harper A.D."/>
            <person name="Kay M.P."/>
            <person name="Leech V."/>
            <person name="Mayes R."/>
            <person name="Price C."/>
            <person name="Quail M.A."/>
            <person name="Rabbinowitch E."/>
            <person name="Reitter C."/>
            <person name="Rutherford K."/>
            <person name="Sasse J."/>
            <person name="Sharp S."/>
            <person name="Shownkeen R."/>
            <person name="Macleod A."/>
            <person name="Taylor S."/>
            <person name="Tweedie A."/>
            <person name="Turner C.M.R."/>
            <person name="Tait A."/>
            <person name="Gull K."/>
            <person name="Barrell B."/>
            <person name="Melville S.E."/>
        </authorList>
    </citation>
    <scope>NUCLEOTIDE SEQUENCE [LARGE SCALE GENOMIC DNA]</scope>
    <source>
        <strain evidence="2 3">927/4 GUTat10.1</strain>
    </source>
</reference>
<dbReference type="InParanoid" id="Q4GY68"/>
<name>Q4GY68_TRYB2</name>
<reference evidence="3" key="2">
    <citation type="journal article" date="2005" name="Science">
        <title>The genome of the African trypanosome Trypanosoma brucei.</title>
        <authorList>
            <person name="Berriman M."/>
            <person name="Ghedin E."/>
            <person name="Hertz-Fowler C."/>
            <person name="Blandin G."/>
            <person name="Renauld H."/>
            <person name="Bartholomeu D.C."/>
            <person name="Lennard N.J."/>
            <person name="Caler E."/>
            <person name="Hamlin N.E."/>
            <person name="Haas B."/>
            <person name="Bohme U."/>
            <person name="Hannick L."/>
            <person name="Aslett M.A."/>
            <person name="Shallom J."/>
            <person name="Marcello L."/>
            <person name="Hou L."/>
            <person name="Wickstead B."/>
            <person name="Alsmark U.C."/>
            <person name="Arrowsmith C."/>
            <person name="Atkin R.J."/>
            <person name="Barron A.J."/>
            <person name="Bringaud F."/>
            <person name="Brooks K."/>
            <person name="Carrington M."/>
            <person name="Cherevach I."/>
            <person name="Chillingworth T.J."/>
            <person name="Churcher C."/>
            <person name="Clark L.N."/>
            <person name="Corton C.H."/>
            <person name="Cronin A."/>
            <person name="Davies R.M."/>
            <person name="Doggett J."/>
            <person name="Djikeng A."/>
            <person name="Feldblyum T."/>
            <person name="Field M.C."/>
            <person name="Fraser A."/>
            <person name="Goodhead I."/>
            <person name="Hance Z."/>
            <person name="Harper D."/>
            <person name="Harris B.R."/>
            <person name="Hauser H."/>
            <person name="Hostetler J."/>
            <person name="Ivens A."/>
            <person name="Jagels K."/>
            <person name="Johnson D."/>
            <person name="Johnson J."/>
            <person name="Jones K."/>
            <person name="Kerhornou A.X."/>
            <person name="Koo H."/>
            <person name="Larke N."/>
            <person name="Landfear S."/>
            <person name="Larkin C."/>
            <person name="Leech V."/>
            <person name="Line A."/>
            <person name="Lord A."/>
            <person name="Macleod A."/>
            <person name="Mooney P.J."/>
            <person name="Moule S."/>
            <person name="Martin D.M."/>
            <person name="Morgan G.W."/>
            <person name="Mungall K."/>
            <person name="Norbertczak H."/>
            <person name="Ormond D."/>
            <person name="Pai G."/>
            <person name="Peacock C.S."/>
            <person name="Peterson J."/>
            <person name="Quail M.A."/>
            <person name="Rabbinowitsch E."/>
            <person name="Rajandream M.A."/>
            <person name="Reitter C."/>
            <person name="Salzberg S.L."/>
            <person name="Sanders M."/>
            <person name="Schobel S."/>
            <person name="Sharp S."/>
            <person name="Simmonds M."/>
            <person name="Simpson A.J."/>
            <person name="Tallon L."/>
            <person name="Turner C.M."/>
            <person name="Tait A."/>
            <person name="Tivey A.R."/>
            <person name="Van Aken S."/>
            <person name="Walker D."/>
            <person name="Wanless D."/>
            <person name="Wang S."/>
            <person name="White B."/>
            <person name="White O."/>
            <person name="Whitehead S."/>
            <person name="Woodward J."/>
            <person name="Wortman J."/>
            <person name="Adams M.D."/>
            <person name="Embley T.M."/>
            <person name="Gull K."/>
            <person name="Ullu E."/>
            <person name="Barry J.D."/>
            <person name="Fairlamb A.H."/>
            <person name="Opperdoes F."/>
            <person name="Barrell B.G."/>
            <person name="Donelson J.E."/>
            <person name="Hall N."/>
            <person name="Fraser C.M."/>
            <person name="Melville S.E."/>
            <person name="El-Sayed N.M."/>
        </authorList>
    </citation>
    <scope>NUCLEOTIDE SEQUENCE [LARGE SCALE GENOMIC DNA]</scope>
    <source>
        <strain evidence="3">927/4 GUTat10.1</strain>
    </source>
</reference>
<dbReference type="Proteomes" id="UP000008524">
    <property type="component" value="Chromosome 1"/>
</dbReference>
<keyword evidence="3" id="KW-1185">Reference proteome</keyword>
<evidence type="ECO:0000313" key="2">
    <source>
        <dbReference type="EMBL" id="CAJ16719.1"/>
    </source>
</evidence>
<dbReference type="RefSeq" id="XP_001219203.1">
    <property type="nucleotide sequence ID" value="XM_001219202.1"/>
</dbReference>
<dbReference type="PaxDb" id="5691-CAJ16719"/>
<dbReference type="KEGG" id="tbr:TB927.1.5130"/>
<organism evidence="2 3">
    <name type="scientific">Trypanosoma brucei brucei (strain 927/4 GUTat10.1)</name>
    <dbReference type="NCBI Taxonomy" id="185431"/>
    <lineage>
        <taxon>Eukaryota</taxon>
        <taxon>Discoba</taxon>
        <taxon>Euglenozoa</taxon>
        <taxon>Kinetoplastea</taxon>
        <taxon>Metakinetoplastina</taxon>
        <taxon>Trypanosomatida</taxon>
        <taxon>Trypanosomatidae</taxon>
        <taxon>Trypanosoma</taxon>
    </lineage>
</organism>
<dbReference type="AlphaFoldDB" id="Q4GY68"/>
<keyword evidence="1" id="KW-1133">Transmembrane helix</keyword>
<evidence type="ECO:0000256" key="1">
    <source>
        <dbReference type="SAM" id="Phobius"/>
    </source>
</evidence>
<proteinExistence type="predicted"/>
<keyword evidence="1" id="KW-0812">Transmembrane</keyword>